<feature type="compositionally biased region" description="Basic and acidic residues" evidence="6">
    <location>
        <begin position="359"/>
        <end position="375"/>
    </location>
</feature>
<dbReference type="PANTHER" id="PTHR33048">
    <property type="entry name" value="PTH11-LIKE INTEGRAL MEMBRANE PROTEIN (AFU_ORTHOLOGUE AFUA_5G11245)"/>
    <property type="match status" value="1"/>
</dbReference>
<dbReference type="InterPro" id="IPR052337">
    <property type="entry name" value="SAT4-like"/>
</dbReference>
<gene>
    <name evidence="9" type="ORF">PVAG01_08945</name>
</gene>
<keyword evidence="4 7" id="KW-0472">Membrane</keyword>
<feature type="transmembrane region" description="Helical" evidence="7">
    <location>
        <begin position="138"/>
        <end position="161"/>
    </location>
</feature>
<comment type="similarity">
    <text evidence="5">Belongs to the SAT4 family.</text>
</comment>
<proteinExistence type="inferred from homology"/>
<keyword evidence="2 7" id="KW-0812">Transmembrane</keyword>
<comment type="caution">
    <text evidence="9">The sequence shown here is derived from an EMBL/GenBank/DDBJ whole genome shotgun (WGS) entry which is preliminary data.</text>
</comment>
<dbReference type="PANTHER" id="PTHR33048:SF143">
    <property type="entry name" value="EXTRACELLULAR MEMBRANE PROTEIN CFEM DOMAIN-CONTAINING PROTEIN-RELATED"/>
    <property type="match status" value="1"/>
</dbReference>
<evidence type="ECO:0000256" key="3">
    <source>
        <dbReference type="ARBA" id="ARBA00022989"/>
    </source>
</evidence>
<sequence>MKIGIENVGIDDYVIIVAGLAMIPFTGLGMLLGFKGLGKDMWEVPFDNITYIFEIYFIDESIFFLILALTKTAIILFYLRIFPDRGFRKIAYGMLAINVIWGFVVILITIFQCAPVHYFWERWDKTTNGKCNNSHAQAWASAIVNIVLDLAILILPLPQLLKVALKPKKKFHVCMMFSVGIFVTITSILRLRTLIQFANSHNPLWDYVPATYWSAIEADVGIICACMPAIRSLLGSYFPALFDTSISSSGGVNSTPYMPPPPQILSQTHRSRAGLKPGDENHFVQLDEIHMDEYTLGGGGGGGGGGGERKTEREKMRERREKEMAGDLEDDDDHDHAYPGGATADFHSEHGSERGIIQKRSESQMEQRRSLEKGRRGTMGLAV</sequence>
<keyword evidence="10" id="KW-1185">Reference proteome</keyword>
<evidence type="ECO:0000256" key="7">
    <source>
        <dbReference type="SAM" id="Phobius"/>
    </source>
</evidence>
<evidence type="ECO:0000256" key="5">
    <source>
        <dbReference type="ARBA" id="ARBA00038359"/>
    </source>
</evidence>
<evidence type="ECO:0000256" key="1">
    <source>
        <dbReference type="ARBA" id="ARBA00004141"/>
    </source>
</evidence>
<dbReference type="Pfam" id="PF20684">
    <property type="entry name" value="Fung_rhodopsin"/>
    <property type="match status" value="1"/>
</dbReference>
<evidence type="ECO:0000313" key="10">
    <source>
        <dbReference type="Proteomes" id="UP001629113"/>
    </source>
</evidence>
<keyword evidence="3 7" id="KW-1133">Transmembrane helix</keyword>
<accession>A0ABR4PAV1</accession>
<feature type="region of interest" description="Disordered" evidence="6">
    <location>
        <begin position="294"/>
        <end position="383"/>
    </location>
</feature>
<dbReference type="Proteomes" id="UP001629113">
    <property type="component" value="Unassembled WGS sequence"/>
</dbReference>
<name>A0ABR4PAV1_9HELO</name>
<feature type="compositionally biased region" description="Basic and acidic residues" evidence="6">
    <location>
        <begin position="307"/>
        <end position="325"/>
    </location>
</feature>
<feature type="transmembrane region" description="Helical" evidence="7">
    <location>
        <begin position="91"/>
        <end position="118"/>
    </location>
</feature>
<protein>
    <submittedName>
        <fullName evidence="9">CFEM domain-containing protein</fullName>
    </submittedName>
</protein>
<dbReference type="EMBL" id="JBFCZG010000007">
    <property type="protein sequence ID" value="KAL3420446.1"/>
    <property type="molecule type" value="Genomic_DNA"/>
</dbReference>
<evidence type="ECO:0000259" key="8">
    <source>
        <dbReference type="Pfam" id="PF20684"/>
    </source>
</evidence>
<feature type="domain" description="Rhodopsin" evidence="8">
    <location>
        <begin position="7"/>
        <end position="234"/>
    </location>
</feature>
<feature type="compositionally biased region" description="Gly residues" evidence="6">
    <location>
        <begin position="296"/>
        <end position="306"/>
    </location>
</feature>
<feature type="transmembrane region" description="Helical" evidence="7">
    <location>
        <begin position="173"/>
        <end position="191"/>
    </location>
</feature>
<reference evidence="9 10" key="1">
    <citation type="submission" date="2024-06" db="EMBL/GenBank/DDBJ databases">
        <title>Complete genome of Phlyctema vagabunda strain 19-DSS-EL-015.</title>
        <authorList>
            <person name="Fiorenzani C."/>
        </authorList>
    </citation>
    <scope>NUCLEOTIDE SEQUENCE [LARGE SCALE GENOMIC DNA]</scope>
    <source>
        <strain evidence="9 10">19-DSS-EL-015</strain>
    </source>
</reference>
<evidence type="ECO:0000256" key="4">
    <source>
        <dbReference type="ARBA" id="ARBA00023136"/>
    </source>
</evidence>
<organism evidence="9 10">
    <name type="scientific">Phlyctema vagabunda</name>
    <dbReference type="NCBI Taxonomy" id="108571"/>
    <lineage>
        <taxon>Eukaryota</taxon>
        <taxon>Fungi</taxon>
        <taxon>Dikarya</taxon>
        <taxon>Ascomycota</taxon>
        <taxon>Pezizomycotina</taxon>
        <taxon>Leotiomycetes</taxon>
        <taxon>Helotiales</taxon>
        <taxon>Dermateaceae</taxon>
        <taxon>Phlyctema</taxon>
    </lineage>
</organism>
<evidence type="ECO:0000256" key="2">
    <source>
        <dbReference type="ARBA" id="ARBA00022692"/>
    </source>
</evidence>
<evidence type="ECO:0000256" key="6">
    <source>
        <dbReference type="SAM" id="MobiDB-lite"/>
    </source>
</evidence>
<feature type="transmembrane region" description="Helical" evidence="7">
    <location>
        <begin position="61"/>
        <end position="79"/>
    </location>
</feature>
<dbReference type="InterPro" id="IPR049326">
    <property type="entry name" value="Rhodopsin_dom_fungi"/>
</dbReference>
<comment type="subcellular location">
    <subcellularLocation>
        <location evidence="1">Membrane</location>
        <topology evidence="1">Multi-pass membrane protein</topology>
    </subcellularLocation>
</comment>
<evidence type="ECO:0000313" key="9">
    <source>
        <dbReference type="EMBL" id="KAL3420446.1"/>
    </source>
</evidence>
<feature type="transmembrane region" description="Helical" evidence="7">
    <location>
        <begin position="12"/>
        <end position="34"/>
    </location>
</feature>